<evidence type="ECO:0000256" key="6">
    <source>
        <dbReference type="ARBA" id="ARBA00022989"/>
    </source>
</evidence>
<comment type="subcellular location">
    <subcellularLocation>
        <location evidence="1">Membrane</location>
        <topology evidence="1">Multi-pass membrane protein</topology>
    </subcellularLocation>
</comment>
<dbReference type="AlphaFoldDB" id="A0A8D5ZLF9"/>
<proteinExistence type="inferred from homology"/>
<dbReference type="Proteomes" id="UP000677436">
    <property type="component" value="Chromosome"/>
</dbReference>
<organism evidence="9 10">
    <name type="scientific">Polycladomyces abyssicola</name>
    <dbReference type="NCBI Taxonomy" id="1125966"/>
    <lineage>
        <taxon>Bacteria</taxon>
        <taxon>Bacillati</taxon>
        <taxon>Bacillota</taxon>
        <taxon>Bacilli</taxon>
        <taxon>Bacillales</taxon>
        <taxon>Thermoactinomycetaceae</taxon>
        <taxon>Polycladomyces</taxon>
    </lineage>
</organism>
<dbReference type="PANTHER" id="PTHR34975:SF2">
    <property type="entry name" value="SPORE GERMINATION PROTEIN A2"/>
    <property type="match status" value="1"/>
</dbReference>
<feature type="transmembrane region" description="Helical" evidence="8">
    <location>
        <begin position="89"/>
        <end position="111"/>
    </location>
</feature>
<dbReference type="KEGG" id="pabs:JIR001_03630"/>
<evidence type="ECO:0000256" key="4">
    <source>
        <dbReference type="ARBA" id="ARBA00022544"/>
    </source>
</evidence>
<dbReference type="InterPro" id="IPR004761">
    <property type="entry name" value="Spore_GerAB"/>
</dbReference>
<feature type="transmembrane region" description="Helical" evidence="8">
    <location>
        <begin position="44"/>
        <end position="68"/>
    </location>
</feature>
<dbReference type="PANTHER" id="PTHR34975">
    <property type="entry name" value="SPORE GERMINATION PROTEIN A2"/>
    <property type="match status" value="1"/>
</dbReference>
<keyword evidence="10" id="KW-1185">Reference proteome</keyword>
<keyword evidence="3" id="KW-0813">Transport</keyword>
<feature type="transmembrane region" description="Helical" evidence="8">
    <location>
        <begin position="188"/>
        <end position="208"/>
    </location>
</feature>
<keyword evidence="6 8" id="KW-1133">Transmembrane helix</keyword>
<dbReference type="RefSeq" id="WP_246512162.1">
    <property type="nucleotide sequence ID" value="NZ_AP024601.1"/>
</dbReference>
<keyword evidence="7 8" id="KW-0472">Membrane</keyword>
<comment type="similarity">
    <text evidence="2">Belongs to the amino acid-polyamine-organocation (APC) superfamily. Spore germination protein (SGP) (TC 2.A.3.9) family.</text>
</comment>
<feature type="transmembrane region" description="Helical" evidence="8">
    <location>
        <begin position="341"/>
        <end position="360"/>
    </location>
</feature>
<feature type="transmembrane region" description="Helical" evidence="8">
    <location>
        <begin position="12"/>
        <end position="32"/>
    </location>
</feature>
<evidence type="ECO:0000256" key="8">
    <source>
        <dbReference type="SAM" id="Phobius"/>
    </source>
</evidence>
<reference evidence="9" key="1">
    <citation type="journal article" date="2013" name="Int. J. Syst. Evol. Microbiol.">
        <title>Polycladomyces abyssicola gen. nov., sp. nov., a thermophilic filamentous bacterium isolated from hemipelagic sediment.</title>
        <authorList>
            <person name="Tsubouchi T."/>
            <person name="Shimane Y."/>
            <person name="Mori K."/>
            <person name="Usui K."/>
            <person name="Hiraki T."/>
            <person name="Tame A."/>
            <person name="Uematsu K."/>
            <person name="Maruyama T."/>
            <person name="Hatada Y."/>
        </authorList>
    </citation>
    <scope>NUCLEOTIDE SEQUENCE</scope>
    <source>
        <strain evidence="9">JIR-001</strain>
    </source>
</reference>
<keyword evidence="4" id="KW-0309">Germination</keyword>
<protein>
    <submittedName>
        <fullName evidence="9">Uncharacterized protein</fullName>
    </submittedName>
</protein>
<evidence type="ECO:0000256" key="7">
    <source>
        <dbReference type="ARBA" id="ARBA00023136"/>
    </source>
</evidence>
<feature type="transmembrane region" description="Helical" evidence="8">
    <location>
        <begin position="150"/>
        <end position="168"/>
    </location>
</feature>
<feature type="transmembrane region" description="Helical" evidence="8">
    <location>
        <begin position="117"/>
        <end position="138"/>
    </location>
</feature>
<dbReference type="Pfam" id="PF03845">
    <property type="entry name" value="Spore_permease"/>
    <property type="match status" value="1"/>
</dbReference>
<dbReference type="GO" id="GO:0009847">
    <property type="term" value="P:spore germination"/>
    <property type="evidence" value="ECO:0007669"/>
    <property type="project" value="InterPro"/>
</dbReference>
<feature type="transmembrane region" description="Helical" evidence="8">
    <location>
        <begin position="309"/>
        <end position="329"/>
    </location>
</feature>
<evidence type="ECO:0000256" key="5">
    <source>
        <dbReference type="ARBA" id="ARBA00022692"/>
    </source>
</evidence>
<feature type="transmembrane region" description="Helical" evidence="8">
    <location>
        <begin position="273"/>
        <end position="297"/>
    </location>
</feature>
<dbReference type="NCBIfam" id="TIGR00912">
    <property type="entry name" value="2A0309"/>
    <property type="match status" value="1"/>
</dbReference>
<name>A0A8D5ZLF9_9BACL</name>
<evidence type="ECO:0000256" key="1">
    <source>
        <dbReference type="ARBA" id="ARBA00004141"/>
    </source>
</evidence>
<keyword evidence="5 8" id="KW-0812">Transmembrane</keyword>
<dbReference type="EMBL" id="AP024601">
    <property type="protein sequence ID" value="BCU80580.1"/>
    <property type="molecule type" value="Genomic_DNA"/>
</dbReference>
<evidence type="ECO:0000313" key="9">
    <source>
        <dbReference type="EMBL" id="BCU80580.1"/>
    </source>
</evidence>
<reference evidence="9" key="2">
    <citation type="journal article" date="2021" name="Microbiol. Resour. Announc.">
        <title>Complete Genome Sequence of Polycladomyces abyssicola JIR-001T, Isolated from Hemipelagic Sediment in Deep Seawater.</title>
        <authorList>
            <person name="Tsubouchi T."/>
            <person name="Kaneko Y."/>
        </authorList>
    </citation>
    <scope>NUCLEOTIDE SEQUENCE</scope>
    <source>
        <strain evidence="9">JIR-001</strain>
    </source>
</reference>
<gene>
    <name evidence="9" type="ORF">JIR001_03630</name>
</gene>
<accession>A0A8D5ZLF9</accession>
<feature type="transmembrane region" description="Helical" evidence="8">
    <location>
        <begin position="220"/>
        <end position="243"/>
    </location>
</feature>
<evidence type="ECO:0000256" key="2">
    <source>
        <dbReference type="ARBA" id="ARBA00007998"/>
    </source>
</evidence>
<evidence type="ECO:0000313" key="10">
    <source>
        <dbReference type="Proteomes" id="UP000677436"/>
    </source>
</evidence>
<evidence type="ECO:0000256" key="3">
    <source>
        <dbReference type="ARBA" id="ARBA00022448"/>
    </source>
</evidence>
<dbReference type="GO" id="GO:0016020">
    <property type="term" value="C:membrane"/>
    <property type="evidence" value="ECO:0007669"/>
    <property type="project" value="UniProtKB-SubCell"/>
</dbReference>
<sequence length="372" mass="41686">MNNRLYEKGKISAFQMGVLMYAAVVATELLFVPTATSKYAQQDMWLSPIWASVIGFFTVFVTVALNRLYPGCTVVQYSERILGKVPGKVLGLLFLLFYLHVSGVIMIQYAAFLKIVFLTRTPVFIMLGSMVLVCAYAVRSGVEVMGRAAQIFVPFLFILMVSINLLLIPELDPQNLSPILEKGLTPSLLGSIPPQGWFSEFFLMTFLLPYVSDRKNEMKWGMASVVTVLVTMVITNLGTFLLFGKLTENYIFPVLESARYISVADFIEHVESILAAIWIMGLFVKVTVFYYAVVIGMSQWLNLSDHRPVVLPVGFLIVLMATWAAPNLSEMFDFIATTYPFYKITMQTMIPTVLLLIALLRKNLHQAAEGEG</sequence>